<name>A0ABQ5RYS3_9CHLO</name>
<comment type="caution">
    <text evidence="2">The sequence shown here is derived from an EMBL/GenBank/DDBJ whole genome shotgun (WGS) entry which is preliminary data.</text>
</comment>
<sequence length="169" mass="17851">MDLIGQYSDSDAEESPRGSPRAEALAPRPPIAPAPTSAPVPGPQLRSVGPTAQLSSESRSQFESQAAFGLFNPFAPSNAERPSSHMRASPPSSGSGAGTKRDFLNVTGSGPLQDAPSKASRTGGTLRGPKPAFNTELVPPQLRNGRTNISTEDMEKIFTKKNLSRRQPK</sequence>
<accession>A0ABQ5RYS3</accession>
<feature type="region of interest" description="Disordered" evidence="1">
    <location>
        <begin position="1"/>
        <end position="169"/>
    </location>
</feature>
<gene>
    <name evidence="2" type="ORF">VaNZ11_005228</name>
</gene>
<evidence type="ECO:0000256" key="1">
    <source>
        <dbReference type="SAM" id="MobiDB-lite"/>
    </source>
</evidence>
<proteinExistence type="predicted"/>
<reference evidence="2 3" key="1">
    <citation type="journal article" date="2023" name="IScience">
        <title>Expanded male sex-determining region conserved during the evolution of homothallism in the green alga Volvox.</title>
        <authorList>
            <person name="Yamamoto K."/>
            <person name="Matsuzaki R."/>
            <person name="Mahakham W."/>
            <person name="Heman W."/>
            <person name="Sekimoto H."/>
            <person name="Kawachi M."/>
            <person name="Minakuchi Y."/>
            <person name="Toyoda A."/>
            <person name="Nozaki H."/>
        </authorList>
    </citation>
    <scope>NUCLEOTIDE SEQUENCE [LARGE SCALE GENOMIC DNA]</scope>
    <source>
        <strain evidence="2 3">NIES-4468</strain>
    </source>
</reference>
<dbReference type="EMBL" id="BSDZ01000013">
    <property type="protein sequence ID" value="GLI62559.1"/>
    <property type="molecule type" value="Genomic_DNA"/>
</dbReference>
<protein>
    <submittedName>
        <fullName evidence="2">Uncharacterized protein</fullName>
    </submittedName>
</protein>
<organism evidence="2 3">
    <name type="scientific">Volvox africanus</name>
    <dbReference type="NCBI Taxonomy" id="51714"/>
    <lineage>
        <taxon>Eukaryota</taxon>
        <taxon>Viridiplantae</taxon>
        <taxon>Chlorophyta</taxon>
        <taxon>core chlorophytes</taxon>
        <taxon>Chlorophyceae</taxon>
        <taxon>CS clade</taxon>
        <taxon>Chlamydomonadales</taxon>
        <taxon>Volvocaceae</taxon>
        <taxon>Volvox</taxon>
    </lineage>
</organism>
<feature type="compositionally biased region" description="Pro residues" evidence="1">
    <location>
        <begin position="27"/>
        <end position="42"/>
    </location>
</feature>
<feature type="compositionally biased region" description="Polar residues" evidence="1">
    <location>
        <begin position="50"/>
        <end position="64"/>
    </location>
</feature>
<dbReference type="Proteomes" id="UP001165090">
    <property type="component" value="Unassembled WGS sequence"/>
</dbReference>
<keyword evidence="3" id="KW-1185">Reference proteome</keyword>
<evidence type="ECO:0000313" key="2">
    <source>
        <dbReference type="EMBL" id="GLI62559.1"/>
    </source>
</evidence>
<evidence type="ECO:0000313" key="3">
    <source>
        <dbReference type="Proteomes" id="UP001165090"/>
    </source>
</evidence>